<comment type="subunit">
    <text evidence="10">Forms a complex with SecD. Part of the essential Sec protein translocation apparatus which comprises SecA, SecYEG and auxiliary proteins SecDF-YajC and YidC.</text>
</comment>
<evidence type="ECO:0000256" key="5">
    <source>
        <dbReference type="ARBA" id="ARBA00022692"/>
    </source>
</evidence>
<feature type="transmembrane region" description="Helical" evidence="10">
    <location>
        <begin position="191"/>
        <end position="212"/>
    </location>
</feature>
<evidence type="ECO:0000256" key="10">
    <source>
        <dbReference type="HAMAP-Rule" id="MF_01464"/>
    </source>
</evidence>
<dbReference type="PANTHER" id="PTHR30081:SF8">
    <property type="entry name" value="PROTEIN TRANSLOCASE SUBUNIT SECF"/>
    <property type="match status" value="1"/>
</dbReference>
<dbReference type="InterPro" id="IPR022646">
    <property type="entry name" value="SecD/SecF_CS"/>
</dbReference>
<feature type="transmembrane region" description="Helical" evidence="10">
    <location>
        <begin position="267"/>
        <end position="292"/>
    </location>
</feature>
<dbReference type="InterPro" id="IPR005665">
    <property type="entry name" value="SecF_bac"/>
</dbReference>
<dbReference type="GO" id="GO:0005886">
    <property type="term" value="C:plasma membrane"/>
    <property type="evidence" value="ECO:0007669"/>
    <property type="project" value="UniProtKB-SubCell"/>
</dbReference>
<dbReference type="RefSeq" id="WP_151117219.1">
    <property type="nucleotide sequence ID" value="NZ_CP042582.1"/>
</dbReference>
<feature type="compositionally biased region" description="Low complexity" evidence="11">
    <location>
        <begin position="316"/>
        <end position="350"/>
    </location>
</feature>
<dbReference type="InterPro" id="IPR055344">
    <property type="entry name" value="SecD_SecF_C_bact"/>
</dbReference>
<dbReference type="GO" id="GO:0043952">
    <property type="term" value="P:protein transport by the Sec complex"/>
    <property type="evidence" value="ECO:0007669"/>
    <property type="project" value="UniProtKB-UniRule"/>
</dbReference>
<evidence type="ECO:0000256" key="3">
    <source>
        <dbReference type="ARBA" id="ARBA00022475"/>
    </source>
</evidence>
<accession>A0A5J6MX82</accession>
<feature type="domain" description="SSD" evidence="12">
    <location>
        <begin position="160"/>
        <end position="292"/>
    </location>
</feature>
<evidence type="ECO:0000256" key="9">
    <source>
        <dbReference type="ARBA" id="ARBA00023136"/>
    </source>
</evidence>
<keyword evidence="9 10" id="KW-0472">Membrane</keyword>
<dbReference type="NCBIfam" id="TIGR00966">
    <property type="entry name" value="transloc_SecF"/>
    <property type="match status" value="1"/>
</dbReference>
<keyword evidence="5 10" id="KW-0812">Transmembrane</keyword>
<dbReference type="PROSITE" id="PS50156">
    <property type="entry name" value="SSD"/>
    <property type="match status" value="1"/>
</dbReference>
<dbReference type="InterPro" id="IPR048634">
    <property type="entry name" value="SecD_SecF_C"/>
</dbReference>
<feature type="region of interest" description="Disordered" evidence="11">
    <location>
        <begin position="305"/>
        <end position="350"/>
    </location>
</feature>
<dbReference type="OrthoDB" id="9774769at2"/>
<feature type="transmembrane region" description="Helical" evidence="10">
    <location>
        <begin position="164"/>
        <end position="185"/>
    </location>
</feature>
<dbReference type="Pfam" id="PF02355">
    <property type="entry name" value="SecD_SecF_C"/>
    <property type="match status" value="1"/>
</dbReference>
<feature type="transmembrane region" description="Helical" evidence="10">
    <location>
        <begin position="23"/>
        <end position="40"/>
    </location>
</feature>
<evidence type="ECO:0000313" key="13">
    <source>
        <dbReference type="EMBL" id="QEX22129.1"/>
    </source>
</evidence>
<dbReference type="Proteomes" id="UP000325797">
    <property type="component" value="Chromosome"/>
</dbReference>
<comment type="function">
    <text evidence="10">Part of the Sec protein translocase complex. Interacts with the SecYEG preprotein conducting channel. SecDF uses the proton motive force (PMF) to complete protein translocation after the ATP-dependent function of SecA.</text>
</comment>
<keyword evidence="7 10" id="KW-1133">Transmembrane helix</keyword>
<comment type="similarity">
    <text evidence="10">Belongs to the SecD/SecF family. SecF subfamily.</text>
</comment>
<evidence type="ECO:0000256" key="2">
    <source>
        <dbReference type="ARBA" id="ARBA00022448"/>
    </source>
</evidence>
<dbReference type="NCBIfam" id="TIGR00916">
    <property type="entry name" value="2A0604s01"/>
    <property type="match status" value="1"/>
</dbReference>
<dbReference type="GO" id="GO:0065002">
    <property type="term" value="P:intracellular protein transmembrane transport"/>
    <property type="evidence" value="ECO:0007669"/>
    <property type="project" value="UniProtKB-UniRule"/>
</dbReference>
<protein>
    <recommendedName>
        <fullName evidence="10">Protein-export membrane protein SecF</fullName>
    </recommendedName>
</protein>
<keyword evidence="2 10" id="KW-0813">Transport</keyword>
<keyword evidence="14" id="KW-1185">Reference proteome</keyword>
<dbReference type="GO" id="GO:0015450">
    <property type="term" value="F:protein-transporting ATPase activity"/>
    <property type="evidence" value="ECO:0007669"/>
    <property type="project" value="InterPro"/>
</dbReference>
<dbReference type="InterPro" id="IPR022645">
    <property type="entry name" value="SecD/SecF_bac"/>
</dbReference>
<keyword evidence="6 10" id="KW-0653">Protein transport</keyword>
<keyword evidence="8 10" id="KW-0811">Translocation</keyword>
<feature type="transmembrane region" description="Helical" evidence="10">
    <location>
        <begin position="136"/>
        <end position="157"/>
    </location>
</feature>
<sequence>MFGGIHLIRHDTRIDFMRIHKPLMFFSIFMVVASIALVAVKGLNFGIDFRGGILMEVRTSEAADLGGMRETLSNLGLGEVYLQQFGSPQDVLIRLRQQEGGDAAQGAAVQKVKDALGTSVEYRRTEVVGPKVGAELIWKAIYATLLALVGIAAYIWFRYEWHFGLNAILATFHDVITTVGLFSLLGLQFDLASVAAVLTIAGYSVNDTVVIYDRIRDELRRYKKLPVSDIINQSINKTLARTTVTSGLTLLSVLAIALFGGEALRGFAIALVWGIVIGTYSTIFVASPMLIYSNLRGLRAKAAAQSTGPAGQTNVPPAGASPAGQPQTSAPKTAAPKAGATTTPATAKPK</sequence>
<reference evidence="13 14" key="1">
    <citation type="submission" date="2019-08" db="EMBL/GenBank/DDBJ databases">
        <title>Hyperibacter terrae gen. nov., sp. nov. and Hyperibacter viscosus sp. nov., two new members in the family Rhodospirillaceae isolated from the rhizosphere of Hypericum perforatum.</title>
        <authorList>
            <person name="Noviana Z."/>
        </authorList>
    </citation>
    <scope>NUCLEOTIDE SEQUENCE [LARGE SCALE GENOMIC DNA]</scope>
    <source>
        <strain evidence="13 14">R5959</strain>
    </source>
</reference>
<dbReference type="KEGG" id="hadh:FRZ61_20590"/>
<name>A0A5J6MX82_9PROT</name>
<evidence type="ECO:0000256" key="1">
    <source>
        <dbReference type="ARBA" id="ARBA00004651"/>
    </source>
</evidence>
<evidence type="ECO:0000256" key="4">
    <source>
        <dbReference type="ARBA" id="ARBA00022519"/>
    </source>
</evidence>
<feature type="compositionally biased region" description="Polar residues" evidence="11">
    <location>
        <begin position="305"/>
        <end position="315"/>
    </location>
</feature>
<evidence type="ECO:0000256" key="7">
    <source>
        <dbReference type="ARBA" id="ARBA00022989"/>
    </source>
</evidence>
<dbReference type="InterPro" id="IPR000731">
    <property type="entry name" value="SSD"/>
</dbReference>
<keyword evidence="3 10" id="KW-1003">Cell membrane</keyword>
<dbReference type="HAMAP" id="MF_01464_B">
    <property type="entry name" value="SecF_B"/>
    <property type="match status" value="1"/>
</dbReference>
<dbReference type="GO" id="GO:0006605">
    <property type="term" value="P:protein targeting"/>
    <property type="evidence" value="ECO:0007669"/>
    <property type="project" value="UniProtKB-UniRule"/>
</dbReference>
<organism evidence="13 14">
    <name type="scientific">Hypericibacter adhaerens</name>
    <dbReference type="NCBI Taxonomy" id="2602016"/>
    <lineage>
        <taxon>Bacteria</taxon>
        <taxon>Pseudomonadati</taxon>
        <taxon>Pseudomonadota</taxon>
        <taxon>Alphaproteobacteria</taxon>
        <taxon>Rhodospirillales</taxon>
        <taxon>Dongiaceae</taxon>
        <taxon>Hypericibacter</taxon>
    </lineage>
</organism>
<evidence type="ECO:0000256" key="8">
    <source>
        <dbReference type="ARBA" id="ARBA00023010"/>
    </source>
</evidence>
<dbReference type="Pfam" id="PF07549">
    <property type="entry name" value="Sec_GG"/>
    <property type="match status" value="1"/>
</dbReference>
<dbReference type="EMBL" id="CP042582">
    <property type="protein sequence ID" value="QEX22129.1"/>
    <property type="molecule type" value="Genomic_DNA"/>
</dbReference>
<evidence type="ECO:0000313" key="14">
    <source>
        <dbReference type="Proteomes" id="UP000325797"/>
    </source>
</evidence>
<dbReference type="InterPro" id="IPR022813">
    <property type="entry name" value="SecD/SecF_arch_bac"/>
</dbReference>
<proteinExistence type="inferred from homology"/>
<dbReference type="SUPFAM" id="SSF82866">
    <property type="entry name" value="Multidrug efflux transporter AcrB transmembrane domain"/>
    <property type="match status" value="1"/>
</dbReference>
<evidence type="ECO:0000256" key="6">
    <source>
        <dbReference type="ARBA" id="ARBA00022927"/>
    </source>
</evidence>
<dbReference type="AlphaFoldDB" id="A0A5J6MX82"/>
<keyword evidence="4" id="KW-0997">Cell inner membrane</keyword>
<comment type="subcellular location">
    <subcellularLocation>
        <location evidence="1 10">Cell membrane</location>
        <topology evidence="1 10">Multi-pass membrane protein</topology>
    </subcellularLocation>
</comment>
<dbReference type="Gene3D" id="1.20.1640.10">
    <property type="entry name" value="Multidrug efflux transporter AcrB transmembrane domain"/>
    <property type="match status" value="1"/>
</dbReference>
<feature type="transmembrane region" description="Helical" evidence="10">
    <location>
        <begin position="239"/>
        <end position="261"/>
    </location>
</feature>
<gene>
    <name evidence="10 13" type="primary">secF</name>
    <name evidence="13" type="ORF">FRZ61_20590</name>
</gene>
<dbReference type="PANTHER" id="PTHR30081">
    <property type="entry name" value="PROTEIN-EXPORT MEMBRANE PROTEIN SEC"/>
    <property type="match status" value="1"/>
</dbReference>
<evidence type="ECO:0000256" key="11">
    <source>
        <dbReference type="SAM" id="MobiDB-lite"/>
    </source>
</evidence>
<dbReference type="PRINTS" id="PR01755">
    <property type="entry name" value="SECFTRNLCASE"/>
</dbReference>
<evidence type="ECO:0000259" key="12">
    <source>
        <dbReference type="PROSITE" id="PS50156"/>
    </source>
</evidence>